<dbReference type="Pfam" id="PF03141">
    <property type="entry name" value="Methyltransf_29"/>
    <property type="match status" value="1"/>
</dbReference>
<proteinExistence type="inferred from homology"/>
<dbReference type="SUPFAM" id="SSF53335">
    <property type="entry name" value="S-adenosyl-L-methionine-dependent methyltransferases"/>
    <property type="match status" value="1"/>
</dbReference>
<keyword evidence="3" id="KW-0808">Transferase</keyword>
<comment type="similarity">
    <text evidence="2">Belongs to the methyltransferase superfamily.</text>
</comment>
<dbReference type="PANTHER" id="PTHR44067:SF1">
    <property type="entry name" value="S-ADENOSYL-L-METHIONINE-DEPENDENT METHYLTRANSFERASES SUPERFAMILY PROTEIN"/>
    <property type="match status" value="1"/>
</dbReference>
<comment type="subcellular location">
    <subcellularLocation>
        <location evidence="5">Endomembrane system</location>
        <topology evidence="5">Single-pass membrane protein</topology>
    </subcellularLocation>
    <subcellularLocation>
        <location evidence="1">Membrane</location>
        <topology evidence="1">Single-pass type II membrane protein</topology>
    </subcellularLocation>
</comment>
<dbReference type="InterPro" id="IPR029063">
    <property type="entry name" value="SAM-dependent_MTases_sf"/>
</dbReference>
<dbReference type="GO" id="GO:0012505">
    <property type="term" value="C:endomembrane system"/>
    <property type="evidence" value="ECO:0007669"/>
    <property type="project" value="UniProtKB-SubCell"/>
</dbReference>
<dbReference type="InterPro" id="IPR053223">
    <property type="entry name" value="Prob_Methyltransferase"/>
</dbReference>
<evidence type="ECO:0000256" key="1">
    <source>
        <dbReference type="ARBA" id="ARBA00004606"/>
    </source>
</evidence>
<dbReference type="InterPro" id="IPR004159">
    <property type="entry name" value="Put_SAM_MeTrfase"/>
</dbReference>
<dbReference type="OrthoDB" id="2013992at2759"/>
<comment type="caution">
    <text evidence="6">The sequence shown here is derived from an EMBL/GenBank/DDBJ whole genome shotgun (WGS) entry which is preliminary data.</text>
</comment>
<evidence type="ECO:0000256" key="4">
    <source>
        <dbReference type="ARBA" id="ARBA00022968"/>
    </source>
</evidence>
<keyword evidence="3" id="KW-0489">Methyltransferase</keyword>
<organism evidence="6 7">
    <name type="scientific">Adiantum capillus-veneris</name>
    <name type="common">Maidenhair fern</name>
    <dbReference type="NCBI Taxonomy" id="13818"/>
    <lineage>
        <taxon>Eukaryota</taxon>
        <taxon>Viridiplantae</taxon>
        <taxon>Streptophyta</taxon>
        <taxon>Embryophyta</taxon>
        <taxon>Tracheophyta</taxon>
        <taxon>Polypodiopsida</taxon>
        <taxon>Polypodiidae</taxon>
        <taxon>Polypodiales</taxon>
        <taxon>Pteridineae</taxon>
        <taxon>Pteridaceae</taxon>
        <taxon>Vittarioideae</taxon>
        <taxon>Adiantum</taxon>
    </lineage>
</organism>
<dbReference type="GO" id="GO:0032259">
    <property type="term" value="P:methylation"/>
    <property type="evidence" value="ECO:0007669"/>
    <property type="project" value="UniProtKB-KW"/>
</dbReference>
<dbReference type="GO" id="GO:0008168">
    <property type="term" value="F:methyltransferase activity"/>
    <property type="evidence" value="ECO:0007669"/>
    <property type="project" value="UniProtKB-KW"/>
</dbReference>
<accession>A0A9D4ZK74</accession>
<evidence type="ECO:0000256" key="3">
    <source>
        <dbReference type="ARBA" id="ARBA00022603"/>
    </source>
</evidence>
<protein>
    <recommendedName>
        <fullName evidence="8">S-adenosyl-L-methionine-dependent methyltransferase superfamily protein</fullName>
    </recommendedName>
</protein>
<dbReference type="Proteomes" id="UP000886520">
    <property type="component" value="Chromosome 8"/>
</dbReference>
<name>A0A9D4ZK74_ADICA</name>
<evidence type="ECO:0000256" key="5">
    <source>
        <dbReference type="ARBA" id="ARBA00037847"/>
    </source>
</evidence>
<keyword evidence="4" id="KW-0735">Signal-anchor</keyword>
<evidence type="ECO:0000256" key="2">
    <source>
        <dbReference type="ARBA" id="ARBA00008361"/>
    </source>
</evidence>
<dbReference type="GO" id="GO:0016020">
    <property type="term" value="C:membrane"/>
    <property type="evidence" value="ECO:0007669"/>
    <property type="project" value="UniProtKB-SubCell"/>
</dbReference>
<dbReference type="PANTHER" id="PTHR44067">
    <property type="entry name" value="S-ADENOSYL-L-METHIONINE-DEPENDENT METHYLTRANSFERASE SUPERFAMILY PROTEIN-RELATED"/>
    <property type="match status" value="1"/>
</dbReference>
<dbReference type="AlphaFoldDB" id="A0A9D4ZK74"/>
<reference evidence="6" key="1">
    <citation type="submission" date="2021-01" db="EMBL/GenBank/DDBJ databases">
        <title>Adiantum capillus-veneris genome.</title>
        <authorList>
            <person name="Fang Y."/>
            <person name="Liao Q."/>
        </authorList>
    </citation>
    <scope>NUCLEOTIDE SEQUENCE</scope>
    <source>
        <strain evidence="6">H3</strain>
        <tissue evidence="6">Leaf</tissue>
    </source>
</reference>
<evidence type="ECO:0008006" key="8">
    <source>
        <dbReference type="Google" id="ProtNLM"/>
    </source>
</evidence>
<keyword evidence="7" id="KW-1185">Reference proteome</keyword>
<dbReference type="EMBL" id="JABFUD020000008">
    <property type="protein sequence ID" value="KAI5076121.1"/>
    <property type="molecule type" value="Genomic_DNA"/>
</dbReference>
<evidence type="ECO:0000313" key="6">
    <source>
        <dbReference type="EMBL" id="KAI5076121.1"/>
    </source>
</evidence>
<evidence type="ECO:0000313" key="7">
    <source>
        <dbReference type="Proteomes" id="UP000886520"/>
    </source>
</evidence>
<sequence>MQSASSTSIPAIEDEALLLSELLLWMDQVRKHMLSWKVSARGTAGGLQVIAEAEDHERLGGAMREKSSEGDDDDDDVLADRQLEQKQEKEKGALVNFFMTEEIRKYLRLKENRSGRKNFMGANVTVGAIGHACVAMKAELEEYMDYDVGDLCKDDWPLAQRLMVHGCDPLPRRRCLARAPPYYQRPLPVDQALWVLPDNRNVRWARYTCRNFQCLQNGTRRGFSKCGNCFKLEGSRWMMSKSRAISASEFLIEDVLREKAVGEIRIGLDWSVSVGSFAARMREYNVSVVTCTLNLGAPFNEVIALRGLIPLYISLNQRLPFFDNTLDLIHTNLLLDGWIDLQFLDFIVFDWDRVLRPGGLLWIDKFFCHKTDLDDYLYIFRQLSYKKRKWVITPKFDTSIKGQLYFSALLEKPARPF</sequence>
<gene>
    <name evidence="6" type="ORF">GOP47_0008186</name>
</gene>
<keyword evidence="4" id="KW-0812">Transmembrane</keyword>